<dbReference type="eggNOG" id="arCOG08540">
    <property type="taxonomic scope" value="Archaea"/>
</dbReference>
<gene>
    <name evidence="1" type="ORF">MetMK1DRAFT_00023920</name>
</gene>
<dbReference type="Proteomes" id="UP000003980">
    <property type="component" value="Unassembled WGS sequence"/>
</dbReference>
<dbReference type="STRING" id="671065.MetMK1DRAFT_00023920"/>
<proteinExistence type="predicted"/>
<keyword evidence="2" id="KW-1185">Reference proteome</keyword>
<accession>H2C744</accession>
<name>H2C744_9CREN</name>
<dbReference type="AlphaFoldDB" id="H2C744"/>
<organism evidence="1 2">
    <name type="scientific">Metallosphaera yellowstonensis MK1</name>
    <dbReference type="NCBI Taxonomy" id="671065"/>
    <lineage>
        <taxon>Archaea</taxon>
        <taxon>Thermoproteota</taxon>
        <taxon>Thermoprotei</taxon>
        <taxon>Sulfolobales</taxon>
        <taxon>Sulfolobaceae</taxon>
        <taxon>Metallosphaera</taxon>
    </lineage>
</organism>
<sequence length="82" mass="9431">MSTEMFLYQFIMIFLIKDELSLDVGSAQKRGRDCRDVSPLLLGSKESRDPPTLKSGRWLRAKFLHSIMIEDKMSDSSYGISR</sequence>
<evidence type="ECO:0000313" key="1">
    <source>
        <dbReference type="EMBL" id="EHP69621.1"/>
    </source>
</evidence>
<reference evidence="1 2" key="1">
    <citation type="submission" date="2012-01" db="EMBL/GenBank/DDBJ databases">
        <title>Improved High-Quality Draft sequence of Metallosphaera yellowstonensis MK1.</title>
        <authorList>
            <consortium name="US DOE Joint Genome Institute"/>
            <person name="Lucas S."/>
            <person name="Han J."/>
            <person name="Cheng J.-F."/>
            <person name="Goodwin L."/>
            <person name="Pitluck S."/>
            <person name="Peters L."/>
            <person name="Teshima H."/>
            <person name="Detter J.C."/>
            <person name="Han C."/>
            <person name="Tapia R."/>
            <person name="Land M."/>
            <person name="Hauser L."/>
            <person name="Kyrpides N."/>
            <person name="Kozubal M."/>
            <person name="Macur R.E."/>
            <person name="Jay Z."/>
            <person name="Inskeep W."/>
            <person name="Woyke T."/>
        </authorList>
    </citation>
    <scope>NUCLEOTIDE SEQUENCE [LARGE SCALE GENOMIC DNA]</scope>
    <source>
        <strain evidence="1 2">MK1</strain>
    </source>
</reference>
<dbReference type="EMBL" id="JH597768">
    <property type="protein sequence ID" value="EHP69621.1"/>
    <property type="molecule type" value="Genomic_DNA"/>
</dbReference>
<protein>
    <submittedName>
        <fullName evidence="1">Uncharacterized protein</fullName>
    </submittedName>
</protein>
<evidence type="ECO:0000313" key="2">
    <source>
        <dbReference type="Proteomes" id="UP000003980"/>
    </source>
</evidence>
<dbReference type="HOGENOM" id="CLU_180511_0_0_2"/>